<keyword evidence="6 8" id="KW-0662">Pyridine nucleotide biosynthesis</keyword>
<feature type="domain" description="Nicotinate phosphoribosyltransferase N-terminal" evidence="11">
    <location>
        <begin position="17"/>
        <end position="148"/>
    </location>
</feature>
<keyword evidence="4" id="KW-0597">Phosphoprotein</keyword>
<organism evidence="12 13">
    <name type="scientific">Claviceps africana</name>
    <dbReference type="NCBI Taxonomy" id="83212"/>
    <lineage>
        <taxon>Eukaryota</taxon>
        <taxon>Fungi</taxon>
        <taxon>Dikarya</taxon>
        <taxon>Ascomycota</taxon>
        <taxon>Pezizomycotina</taxon>
        <taxon>Sordariomycetes</taxon>
        <taxon>Hypocreomycetidae</taxon>
        <taxon>Hypocreales</taxon>
        <taxon>Clavicipitaceae</taxon>
        <taxon>Claviceps</taxon>
    </lineage>
</organism>
<dbReference type="InterPro" id="IPR041525">
    <property type="entry name" value="N/Namide_PRibTrfase"/>
</dbReference>
<dbReference type="Pfam" id="PF04095">
    <property type="entry name" value="NAPRTase"/>
    <property type="match status" value="1"/>
</dbReference>
<dbReference type="InterPro" id="IPR040727">
    <property type="entry name" value="NAPRTase_N"/>
</dbReference>
<dbReference type="InterPro" id="IPR006406">
    <property type="entry name" value="Nic_PRibTrfase"/>
</dbReference>
<gene>
    <name evidence="12" type="ORF">E4U42_007316</name>
</gene>
<feature type="compositionally biased region" description="Polar residues" evidence="9">
    <location>
        <begin position="609"/>
        <end position="622"/>
    </location>
</feature>
<evidence type="ECO:0000256" key="3">
    <source>
        <dbReference type="ARBA" id="ARBA00013236"/>
    </source>
</evidence>
<dbReference type="PANTHER" id="PTHR11098:SF1">
    <property type="entry name" value="NICOTINATE PHOSPHORIBOSYLTRANSFERASE"/>
    <property type="match status" value="1"/>
</dbReference>
<dbReference type="EC" id="6.3.4.21" evidence="3 8"/>
<keyword evidence="5 8" id="KW-0436">Ligase</keyword>
<evidence type="ECO:0000259" key="11">
    <source>
        <dbReference type="Pfam" id="PF17767"/>
    </source>
</evidence>
<reference evidence="12" key="1">
    <citation type="journal article" date="2020" name="bioRxiv">
        <title>Whole genome comparisons of ergot fungi reveals the divergence and evolution of species within the genus Claviceps are the result of varying mechanisms driving genome evolution and host range expansion.</title>
        <authorList>
            <person name="Wyka S.A."/>
            <person name="Mondo S.J."/>
            <person name="Liu M."/>
            <person name="Dettman J."/>
            <person name="Nalam V."/>
            <person name="Broders K.D."/>
        </authorList>
    </citation>
    <scope>NUCLEOTIDE SEQUENCE</scope>
    <source>
        <strain evidence="12">CCC 489</strain>
    </source>
</reference>
<evidence type="ECO:0000256" key="4">
    <source>
        <dbReference type="ARBA" id="ARBA00022553"/>
    </source>
</evidence>
<dbReference type="CDD" id="cd01401">
    <property type="entry name" value="PncB_like"/>
    <property type="match status" value="1"/>
</dbReference>
<dbReference type="Pfam" id="PF17767">
    <property type="entry name" value="NAPRTase_N"/>
    <property type="match status" value="1"/>
</dbReference>
<dbReference type="PANTHER" id="PTHR11098">
    <property type="entry name" value="NICOTINATE PHOSPHORIBOSYLTRANSFERASE"/>
    <property type="match status" value="1"/>
</dbReference>
<proteinExistence type="inferred from homology"/>
<name>A0A8K0NEM7_9HYPO</name>
<feature type="compositionally biased region" description="Basic and acidic residues" evidence="9">
    <location>
        <begin position="636"/>
        <end position="645"/>
    </location>
</feature>
<dbReference type="SUPFAM" id="SSF54675">
    <property type="entry name" value="Nicotinate/Quinolinate PRTase N-terminal domain-like"/>
    <property type="match status" value="1"/>
</dbReference>
<evidence type="ECO:0000256" key="6">
    <source>
        <dbReference type="ARBA" id="ARBA00022642"/>
    </source>
</evidence>
<evidence type="ECO:0000256" key="8">
    <source>
        <dbReference type="RuleBase" id="RU003838"/>
    </source>
</evidence>
<dbReference type="GO" id="GO:0034355">
    <property type="term" value="P:NAD+ biosynthetic process via the salvage pathway"/>
    <property type="evidence" value="ECO:0007669"/>
    <property type="project" value="TreeGrafter"/>
</dbReference>
<evidence type="ECO:0000313" key="12">
    <source>
        <dbReference type="EMBL" id="KAG5917264.1"/>
    </source>
</evidence>
<dbReference type="Proteomes" id="UP000811619">
    <property type="component" value="Unassembled WGS sequence"/>
</dbReference>
<evidence type="ECO:0000259" key="10">
    <source>
        <dbReference type="Pfam" id="PF04095"/>
    </source>
</evidence>
<dbReference type="OrthoDB" id="193380at2759"/>
<feature type="domain" description="Nicotinate/nicotinamide phosphoribosyltransferase" evidence="10">
    <location>
        <begin position="182"/>
        <end position="441"/>
    </location>
</feature>
<dbReference type="InterPro" id="IPR007229">
    <property type="entry name" value="Nic_PRibTrfase-Fam"/>
</dbReference>
<protein>
    <recommendedName>
        <fullName evidence="3 8">Nicotinate phosphoribosyltransferase</fullName>
        <ecNumber evidence="3 8">6.3.4.21</ecNumber>
    </recommendedName>
</protein>
<comment type="pathway">
    <text evidence="1 8">Cofactor biosynthesis; NAD(+) biosynthesis; nicotinate D-ribonucleotide from nicotinate: step 1/1.</text>
</comment>
<dbReference type="EMBL" id="SRPY01000825">
    <property type="protein sequence ID" value="KAG5917264.1"/>
    <property type="molecule type" value="Genomic_DNA"/>
</dbReference>
<evidence type="ECO:0000256" key="5">
    <source>
        <dbReference type="ARBA" id="ARBA00022598"/>
    </source>
</evidence>
<dbReference type="SUPFAM" id="SSF51690">
    <property type="entry name" value="Nicotinate/Quinolinate PRTase C-terminal domain-like"/>
    <property type="match status" value="1"/>
</dbReference>
<dbReference type="UniPathway" id="UPA00253">
    <property type="reaction ID" value="UER00457"/>
</dbReference>
<accession>A0A8K0NEM7</accession>
<dbReference type="Gene3D" id="3.20.140.10">
    <property type="entry name" value="nicotinate phosphoribosyltransferase"/>
    <property type="match status" value="1"/>
</dbReference>
<evidence type="ECO:0000256" key="9">
    <source>
        <dbReference type="SAM" id="MobiDB-lite"/>
    </source>
</evidence>
<dbReference type="NCBIfam" id="TIGR01514">
    <property type="entry name" value="NAPRTase"/>
    <property type="match status" value="1"/>
</dbReference>
<comment type="similarity">
    <text evidence="2 8">Belongs to the NAPRTase family.</text>
</comment>
<comment type="caution">
    <text evidence="12">The sequence shown here is derived from an EMBL/GenBank/DDBJ whole genome shotgun (WGS) entry which is preliminary data.</text>
</comment>
<comment type="PTM">
    <text evidence="8">Transiently phosphorylated on a His residue during the reaction cycle. Phosphorylation strongly increases the affinity for substrates and increases the rate of nicotinate D-ribonucleotide production. Dephosphorylation regenerates the low-affinity form of the enzyme, leading to product release.</text>
</comment>
<evidence type="ECO:0000313" key="13">
    <source>
        <dbReference type="Proteomes" id="UP000811619"/>
    </source>
</evidence>
<keyword evidence="13" id="KW-1185">Reference proteome</keyword>
<dbReference type="AlphaFoldDB" id="A0A8K0NEM7"/>
<feature type="region of interest" description="Disordered" evidence="9">
    <location>
        <begin position="607"/>
        <end position="668"/>
    </location>
</feature>
<comment type="catalytic activity">
    <reaction evidence="7 8">
        <text>5-phospho-alpha-D-ribose 1-diphosphate + nicotinate + ATP + H2O = nicotinate beta-D-ribonucleotide + ADP + phosphate + diphosphate</text>
        <dbReference type="Rhea" id="RHEA:36163"/>
        <dbReference type="ChEBI" id="CHEBI:15377"/>
        <dbReference type="ChEBI" id="CHEBI:30616"/>
        <dbReference type="ChEBI" id="CHEBI:32544"/>
        <dbReference type="ChEBI" id="CHEBI:33019"/>
        <dbReference type="ChEBI" id="CHEBI:43474"/>
        <dbReference type="ChEBI" id="CHEBI:57502"/>
        <dbReference type="ChEBI" id="CHEBI:58017"/>
        <dbReference type="ChEBI" id="CHEBI:456216"/>
        <dbReference type="EC" id="6.3.4.21"/>
    </reaction>
</comment>
<dbReference type="GO" id="GO:0005829">
    <property type="term" value="C:cytosol"/>
    <property type="evidence" value="ECO:0007669"/>
    <property type="project" value="TreeGrafter"/>
</dbReference>
<evidence type="ECO:0000256" key="1">
    <source>
        <dbReference type="ARBA" id="ARBA00004952"/>
    </source>
</evidence>
<evidence type="ECO:0000256" key="2">
    <source>
        <dbReference type="ARBA" id="ARBA00010897"/>
    </source>
</evidence>
<dbReference type="GO" id="GO:0004516">
    <property type="term" value="F:nicotinate phosphoribosyltransferase activity"/>
    <property type="evidence" value="ECO:0007669"/>
    <property type="project" value="UniProtKB-UniRule"/>
</dbReference>
<evidence type="ECO:0000256" key="7">
    <source>
        <dbReference type="ARBA" id="ARBA00048668"/>
    </source>
</evidence>
<sequence length="900" mass="98561">MDFNCSSPFPEGVISFLDTDLYKLTMHCAVFKFFRDVPVSYAFTNRTPEKKLSRAAFKWLHEQIRKLGNISLSNDEYVFLQTHCKYLTEDYLNHLRDFQLRPREQVTVTFTADGADTGSDSDIGHIDIKIQGTWSDTILYEIPILALTSEAYFRFMDTDWTYDGQEDLAFGKGMRLLEAGCTTSEFGTRRRRDYHTQALVFRGLVRASKAAEAQGFPGKLSGTSNVHLAMRFGIPPVGTVAHEWFMGTAAIFDDYKKATELALRHWVGCFGSNLAIALTDTFGTREFLHAFSLPVQTVEGGLPADAFRKEDGTTKTYAELFAGVRQDSGDPAEYTKMMRNYYDQQGIKDKKVIVFSDSLNIERCLEYKKVSEDLGFQPTFGVGTYLTNDFVHLKTGAKSTPLNIVIKLSSAAGRPAIKISDNVGKNTGDKDVVERVKRELGYVEREWKEASLIVVLVFIVVTIQLAMQSHAEKETTLESRQFQLGGILGSGSLQVLRIDQNEKSAFMQSPSRSTPSSNSYVSVAASVDSAASALAPTASRLNNVMEELAHDEANMQDSPTEEGANELLSALVQALTPILPPRNSPGASHFGSDRTLMVTDALSTEKTEQISALATSGSTSTRPHSKSDRWSSPATERAETQKGRFSDIPPGLDGPPPQRDDDGASQQDTELALSLLGDMSILVTHVAVHSVSIAARLTDAMLKALPVDATAISLVISAVAGQISTSIETTIPLVLPAVAVAFGRRADITAEEPVDTAAQNLTKTYETVVNKGSYVMNQITAASFLAGAPLLDEVLSEVVGIVYVLSTKLNQTMCALKLDQGDLAWEILVPCASAKTFLASDMKAPLYYGDPNSGTDGSPLDAPVTSSRQRERVLVRLVDARRCGTITREVLQCVLRRERR</sequence>
<dbReference type="InterPro" id="IPR036068">
    <property type="entry name" value="Nicotinate_pribotase-like_C"/>
</dbReference>
<comment type="function">
    <text evidence="8">Catalyzes the synthesis of beta-nicotinate D-ribonucleotide from nicotinate and 5-phospho-D-ribose 1-phosphate at the expense of ATP.</text>
</comment>